<gene>
    <name evidence="1" type="ORF">DDZ44_01825</name>
</gene>
<evidence type="ECO:0000313" key="1">
    <source>
        <dbReference type="EMBL" id="HBK52664.1"/>
    </source>
</evidence>
<dbReference type="STRING" id="378794.GCA_001570625_00275"/>
<dbReference type="Proteomes" id="UP000263273">
    <property type="component" value="Unassembled WGS sequence"/>
</dbReference>
<dbReference type="RefSeq" id="WP_061212850.1">
    <property type="nucleotide sequence ID" value="NZ_DCDX01000178.1"/>
</dbReference>
<dbReference type="EMBL" id="DNZF01000038">
    <property type="protein sequence ID" value="HBK52664.1"/>
    <property type="molecule type" value="Genomic_DNA"/>
</dbReference>
<proteinExistence type="predicted"/>
<dbReference type="InterPro" id="IPR035965">
    <property type="entry name" value="PAS-like_dom_sf"/>
</dbReference>
<evidence type="ECO:0000313" key="2">
    <source>
        <dbReference type="Proteomes" id="UP000263273"/>
    </source>
</evidence>
<comment type="caution">
    <text evidence="1">The sequence shown here is derived from an EMBL/GenBank/DDBJ whole genome shotgun (WGS) entry which is preliminary data.</text>
</comment>
<protein>
    <recommendedName>
        <fullName evidence="3">PAS domain-containing protein</fullName>
    </recommendedName>
</protein>
<name>A0A354YTZ8_9FIRM</name>
<sequence length="84" mass="9630">MGNIENARDSKQERLNMLQASFQAVLGQEELFSKIIEFFPYPIEVYTRDGTAVMVNRAMLAEFGVASKGIYKWQRMNLDPLLAK</sequence>
<accession>A0A354YTZ8</accession>
<evidence type="ECO:0008006" key="3">
    <source>
        <dbReference type="Google" id="ProtNLM"/>
    </source>
</evidence>
<dbReference type="SUPFAM" id="SSF55785">
    <property type="entry name" value="PYP-like sensor domain (PAS domain)"/>
    <property type="match status" value="1"/>
</dbReference>
<dbReference type="AlphaFoldDB" id="A0A354YTZ8"/>
<organism evidence="1 2">
    <name type="scientific">Syntrophomonas wolfei</name>
    <dbReference type="NCBI Taxonomy" id="863"/>
    <lineage>
        <taxon>Bacteria</taxon>
        <taxon>Bacillati</taxon>
        <taxon>Bacillota</taxon>
        <taxon>Clostridia</taxon>
        <taxon>Eubacteriales</taxon>
        <taxon>Syntrophomonadaceae</taxon>
        <taxon>Syntrophomonas</taxon>
    </lineage>
</organism>
<reference evidence="1 2" key="1">
    <citation type="journal article" date="2018" name="Nat. Biotechnol.">
        <title>A standardized bacterial taxonomy based on genome phylogeny substantially revises the tree of life.</title>
        <authorList>
            <person name="Parks D.H."/>
            <person name="Chuvochina M."/>
            <person name="Waite D.W."/>
            <person name="Rinke C."/>
            <person name="Skarshewski A."/>
            <person name="Chaumeil P.A."/>
            <person name="Hugenholtz P."/>
        </authorList>
    </citation>
    <scope>NUCLEOTIDE SEQUENCE [LARGE SCALE GENOMIC DNA]</scope>
    <source>
        <strain evidence="1">UBA10948</strain>
    </source>
</reference>